<accession>A0A840UHT3</accession>
<comment type="caution">
    <text evidence="3">The sequence shown here is derived from an EMBL/GenBank/DDBJ whole genome shotgun (WGS) entry which is preliminary data.</text>
</comment>
<dbReference type="CDD" id="cd04647">
    <property type="entry name" value="LbH_MAT_like"/>
    <property type="match status" value="1"/>
</dbReference>
<feature type="transmembrane region" description="Helical" evidence="2">
    <location>
        <begin position="39"/>
        <end position="59"/>
    </location>
</feature>
<evidence type="ECO:0000256" key="2">
    <source>
        <dbReference type="SAM" id="Phobius"/>
    </source>
</evidence>
<feature type="transmembrane region" description="Helical" evidence="2">
    <location>
        <begin position="7"/>
        <end position="27"/>
    </location>
</feature>
<keyword evidence="2" id="KW-0812">Transmembrane</keyword>
<keyword evidence="2" id="KW-1133">Transmembrane helix</keyword>
<dbReference type="RefSeq" id="WP_183700725.1">
    <property type="nucleotide sequence ID" value="NZ_JACHFE010000002.1"/>
</dbReference>
<keyword evidence="3" id="KW-0808">Transferase</keyword>
<evidence type="ECO:0000313" key="3">
    <source>
        <dbReference type="EMBL" id="MBB5320706.1"/>
    </source>
</evidence>
<proteinExistence type="inferred from homology"/>
<dbReference type="SUPFAM" id="SSF51161">
    <property type="entry name" value="Trimeric LpxA-like enzymes"/>
    <property type="match status" value="1"/>
</dbReference>
<dbReference type="InterPro" id="IPR001451">
    <property type="entry name" value="Hexapep"/>
</dbReference>
<dbReference type="EMBL" id="JACHFE010000002">
    <property type="protein sequence ID" value="MBB5320706.1"/>
    <property type="molecule type" value="Genomic_DNA"/>
</dbReference>
<gene>
    <name evidence="3" type="ORF">HNR38_001178</name>
</gene>
<evidence type="ECO:0000313" key="4">
    <source>
        <dbReference type="Proteomes" id="UP000591735"/>
    </source>
</evidence>
<keyword evidence="4" id="KW-1185">Reference proteome</keyword>
<dbReference type="Pfam" id="PF14602">
    <property type="entry name" value="Hexapep_2"/>
    <property type="match status" value="1"/>
</dbReference>
<keyword evidence="2" id="KW-0472">Membrane</keyword>
<protein>
    <submittedName>
        <fullName evidence="3">Acetyltransferase-like isoleucine patch superfamily enzyme</fullName>
    </submittedName>
</protein>
<name>A0A840UHT3_9GAMM</name>
<dbReference type="PANTHER" id="PTHR43300:SF11">
    <property type="entry name" value="ACETYLTRANSFERASE RV3034C-RELATED"/>
    <property type="match status" value="1"/>
</dbReference>
<evidence type="ECO:0000256" key="1">
    <source>
        <dbReference type="ARBA" id="ARBA00007274"/>
    </source>
</evidence>
<dbReference type="PANTHER" id="PTHR43300">
    <property type="entry name" value="ACETYLTRANSFERASE"/>
    <property type="match status" value="1"/>
</dbReference>
<dbReference type="InterPro" id="IPR050179">
    <property type="entry name" value="Trans_hexapeptide_repeat"/>
</dbReference>
<reference evidence="3 4" key="1">
    <citation type="submission" date="2020-08" db="EMBL/GenBank/DDBJ databases">
        <title>Genomic Encyclopedia of Type Strains, Phase IV (KMG-IV): sequencing the most valuable type-strain genomes for metagenomic binning, comparative biology and taxonomic classification.</title>
        <authorList>
            <person name="Goeker M."/>
        </authorList>
    </citation>
    <scope>NUCLEOTIDE SEQUENCE [LARGE SCALE GENOMIC DNA]</scope>
    <source>
        <strain evidence="3 4">DSM 22359</strain>
    </source>
</reference>
<organism evidence="3 4">
    <name type="scientific">Marinobacter oulmenensis</name>
    <dbReference type="NCBI Taxonomy" id="643747"/>
    <lineage>
        <taxon>Bacteria</taxon>
        <taxon>Pseudomonadati</taxon>
        <taxon>Pseudomonadota</taxon>
        <taxon>Gammaproteobacteria</taxon>
        <taxon>Pseudomonadales</taxon>
        <taxon>Marinobacteraceae</taxon>
        <taxon>Marinobacter</taxon>
    </lineage>
</organism>
<dbReference type="AlphaFoldDB" id="A0A840UHT3"/>
<dbReference type="Proteomes" id="UP000591735">
    <property type="component" value="Unassembled WGS sequence"/>
</dbReference>
<sequence>MNSFLKSLFRLFMTLLAAPLIVIYWLLRPVSRADQLFAGFSQLLSLVPGLSGSYLRVAFYRFTMGACSRDLYIGFGTLFSQQPTELGSGCYIGPQCNIGLCTIEKNCLLGSGVHILSGRNQHRFDGSDTPIRLQGGVFTRVTVGENSWIGNGAIVMANIGSRCVVGAGAVVTRDVPPGSVVVGNPARVVDAGGEPR</sequence>
<dbReference type="InterPro" id="IPR011004">
    <property type="entry name" value="Trimer_LpxA-like_sf"/>
</dbReference>
<dbReference type="Gene3D" id="2.160.10.10">
    <property type="entry name" value="Hexapeptide repeat proteins"/>
    <property type="match status" value="1"/>
</dbReference>
<comment type="similarity">
    <text evidence="1">Belongs to the transferase hexapeptide repeat family.</text>
</comment>
<dbReference type="GO" id="GO:0016740">
    <property type="term" value="F:transferase activity"/>
    <property type="evidence" value="ECO:0007669"/>
    <property type="project" value="UniProtKB-KW"/>
</dbReference>